<evidence type="ECO:0000256" key="4">
    <source>
        <dbReference type="RuleBase" id="RU003815"/>
    </source>
</evidence>
<evidence type="ECO:0000313" key="8">
    <source>
        <dbReference type="Proteomes" id="UP000178794"/>
    </source>
</evidence>
<dbReference type="Proteomes" id="UP000178794">
    <property type="component" value="Unassembled WGS sequence"/>
</dbReference>
<gene>
    <name evidence="7" type="ORF">A3C89_00795</name>
</gene>
<dbReference type="Pfam" id="PF00380">
    <property type="entry name" value="Ribosomal_S9"/>
    <property type="match status" value="1"/>
</dbReference>
<comment type="similarity">
    <text evidence="1 4">Belongs to the universal ribosomal protein uS9 family.</text>
</comment>
<dbReference type="InterPro" id="IPR014721">
    <property type="entry name" value="Ribsml_uS5_D2-typ_fold_subgr"/>
</dbReference>
<evidence type="ECO:0000256" key="1">
    <source>
        <dbReference type="ARBA" id="ARBA00005251"/>
    </source>
</evidence>
<dbReference type="Gene3D" id="3.30.230.10">
    <property type="match status" value="1"/>
</dbReference>
<dbReference type="InterPro" id="IPR020574">
    <property type="entry name" value="Ribosomal_uS9_CS"/>
</dbReference>
<feature type="compositionally biased region" description="Basic residues" evidence="6">
    <location>
        <begin position="118"/>
        <end position="132"/>
    </location>
</feature>
<dbReference type="GO" id="GO:0005737">
    <property type="term" value="C:cytoplasm"/>
    <property type="evidence" value="ECO:0007669"/>
    <property type="project" value="UniProtKB-ARBA"/>
</dbReference>
<sequence length="132" mass="14636">MANSFIEAIGRRKTASARVRLTRANNTTVTVNDKEMTTYFPYVTLQNMVTDILKTEGAGIENYTITARVAGGGIASQAEAVRLGIARALLKEDLARRTLLKAKGYLKRDPRAVERKKPGLKKARKSPSWSKR</sequence>
<evidence type="ECO:0000313" key="7">
    <source>
        <dbReference type="EMBL" id="OGG60282.1"/>
    </source>
</evidence>
<reference evidence="7 8" key="1">
    <citation type="journal article" date="2016" name="Nat. Commun.">
        <title>Thousands of microbial genomes shed light on interconnected biogeochemical processes in an aquifer system.</title>
        <authorList>
            <person name="Anantharaman K."/>
            <person name="Brown C.T."/>
            <person name="Hug L.A."/>
            <person name="Sharon I."/>
            <person name="Castelle C.J."/>
            <person name="Probst A.J."/>
            <person name="Thomas B.C."/>
            <person name="Singh A."/>
            <person name="Wilkins M.J."/>
            <person name="Karaoz U."/>
            <person name="Brodie E.L."/>
            <person name="Williams K.H."/>
            <person name="Hubbard S.S."/>
            <person name="Banfield J.F."/>
        </authorList>
    </citation>
    <scope>NUCLEOTIDE SEQUENCE [LARGE SCALE GENOMIC DNA]</scope>
</reference>
<dbReference type="InterPro" id="IPR020568">
    <property type="entry name" value="Ribosomal_Su5_D2-typ_SF"/>
</dbReference>
<dbReference type="GO" id="GO:0003723">
    <property type="term" value="F:RNA binding"/>
    <property type="evidence" value="ECO:0007669"/>
    <property type="project" value="TreeGrafter"/>
</dbReference>
<evidence type="ECO:0000256" key="5">
    <source>
        <dbReference type="RuleBase" id="RU003816"/>
    </source>
</evidence>
<dbReference type="PANTHER" id="PTHR21569:SF1">
    <property type="entry name" value="SMALL RIBOSOMAL SUBUNIT PROTEIN US9M"/>
    <property type="match status" value="1"/>
</dbReference>
<evidence type="ECO:0000256" key="6">
    <source>
        <dbReference type="SAM" id="MobiDB-lite"/>
    </source>
</evidence>
<dbReference type="SUPFAM" id="SSF54211">
    <property type="entry name" value="Ribosomal protein S5 domain 2-like"/>
    <property type="match status" value="1"/>
</dbReference>
<evidence type="ECO:0000256" key="2">
    <source>
        <dbReference type="ARBA" id="ARBA00022980"/>
    </source>
</evidence>
<comment type="caution">
    <text evidence="7">The sequence shown here is derived from an EMBL/GenBank/DDBJ whole genome shotgun (WGS) entry which is preliminary data.</text>
</comment>
<name>A0A1F6DGX0_9BACT</name>
<dbReference type="InterPro" id="IPR023035">
    <property type="entry name" value="Ribosomal_uS9_bac/plastid"/>
</dbReference>
<accession>A0A1F6DGX0</accession>
<protein>
    <recommendedName>
        <fullName evidence="5">30S ribosomal protein S9</fullName>
    </recommendedName>
</protein>
<dbReference type="GO" id="GO:0006412">
    <property type="term" value="P:translation"/>
    <property type="evidence" value="ECO:0007669"/>
    <property type="project" value="InterPro"/>
</dbReference>
<organism evidence="7 8">
    <name type="scientific">Candidatus Kaiserbacteria bacterium RIFCSPHIGHO2_02_FULL_50_50</name>
    <dbReference type="NCBI Taxonomy" id="1798492"/>
    <lineage>
        <taxon>Bacteria</taxon>
        <taxon>Candidatus Kaiseribacteriota</taxon>
    </lineage>
</organism>
<dbReference type="InterPro" id="IPR000754">
    <property type="entry name" value="Ribosomal_uS9"/>
</dbReference>
<dbReference type="STRING" id="1798492.A3C89_00795"/>
<dbReference type="PANTHER" id="PTHR21569">
    <property type="entry name" value="RIBOSOMAL PROTEIN S9"/>
    <property type="match status" value="1"/>
</dbReference>
<dbReference type="GO" id="GO:0003735">
    <property type="term" value="F:structural constituent of ribosome"/>
    <property type="evidence" value="ECO:0007669"/>
    <property type="project" value="InterPro"/>
</dbReference>
<keyword evidence="2 4" id="KW-0689">Ribosomal protein</keyword>
<dbReference type="EMBL" id="MFLF01000008">
    <property type="protein sequence ID" value="OGG60282.1"/>
    <property type="molecule type" value="Genomic_DNA"/>
</dbReference>
<dbReference type="GO" id="GO:0015935">
    <property type="term" value="C:small ribosomal subunit"/>
    <property type="evidence" value="ECO:0007669"/>
    <property type="project" value="TreeGrafter"/>
</dbReference>
<dbReference type="PROSITE" id="PS00360">
    <property type="entry name" value="RIBOSOMAL_S9"/>
    <property type="match status" value="1"/>
</dbReference>
<keyword evidence="3 4" id="KW-0687">Ribonucleoprotein</keyword>
<proteinExistence type="inferred from homology"/>
<dbReference type="NCBIfam" id="NF001099">
    <property type="entry name" value="PRK00132.1"/>
    <property type="match status" value="1"/>
</dbReference>
<feature type="region of interest" description="Disordered" evidence="6">
    <location>
        <begin position="110"/>
        <end position="132"/>
    </location>
</feature>
<dbReference type="AlphaFoldDB" id="A0A1F6DGX0"/>
<evidence type="ECO:0000256" key="3">
    <source>
        <dbReference type="ARBA" id="ARBA00023274"/>
    </source>
</evidence>